<evidence type="ECO:0000313" key="7">
    <source>
        <dbReference type="EMBL" id="CAF1355218.1"/>
    </source>
</evidence>
<feature type="transmembrane region" description="Helical" evidence="5">
    <location>
        <begin position="344"/>
        <end position="369"/>
    </location>
</feature>
<feature type="compositionally biased region" description="Pro residues" evidence="4">
    <location>
        <begin position="485"/>
        <end position="499"/>
    </location>
</feature>
<keyword evidence="5" id="KW-0812">Transmembrane</keyword>
<feature type="region of interest" description="Disordered" evidence="4">
    <location>
        <begin position="378"/>
        <end position="531"/>
    </location>
</feature>
<evidence type="ECO:0000313" key="9">
    <source>
        <dbReference type="Proteomes" id="UP000663828"/>
    </source>
</evidence>
<accession>A0A815HKA1</accession>
<feature type="domain" description="CUB" evidence="6">
    <location>
        <begin position="146"/>
        <end position="278"/>
    </location>
</feature>
<reference evidence="7" key="1">
    <citation type="submission" date="2021-02" db="EMBL/GenBank/DDBJ databases">
        <authorList>
            <person name="Nowell W R."/>
        </authorList>
    </citation>
    <scope>NUCLEOTIDE SEQUENCE</scope>
</reference>
<organism evidence="7 10">
    <name type="scientific">Adineta ricciae</name>
    <name type="common">Rotifer</name>
    <dbReference type="NCBI Taxonomy" id="249248"/>
    <lineage>
        <taxon>Eukaryota</taxon>
        <taxon>Metazoa</taxon>
        <taxon>Spiralia</taxon>
        <taxon>Gnathifera</taxon>
        <taxon>Rotifera</taxon>
        <taxon>Eurotatoria</taxon>
        <taxon>Bdelloidea</taxon>
        <taxon>Adinetida</taxon>
        <taxon>Adinetidae</taxon>
        <taxon>Adineta</taxon>
    </lineage>
</organism>
<evidence type="ECO:0000256" key="2">
    <source>
        <dbReference type="ARBA" id="ARBA00023157"/>
    </source>
</evidence>
<dbReference type="EMBL" id="CAJNOJ010000268">
    <property type="protein sequence ID" value="CAF1355218.1"/>
    <property type="molecule type" value="Genomic_DNA"/>
</dbReference>
<dbReference type="AlphaFoldDB" id="A0A815HKA1"/>
<evidence type="ECO:0000259" key="6">
    <source>
        <dbReference type="PROSITE" id="PS01180"/>
    </source>
</evidence>
<keyword evidence="5" id="KW-0472">Membrane</keyword>
<dbReference type="PROSITE" id="PS01180">
    <property type="entry name" value="CUB"/>
    <property type="match status" value="1"/>
</dbReference>
<protein>
    <recommendedName>
        <fullName evidence="6">CUB domain-containing protein</fullName>
    </recommendedName>
</protein>
<dbReference type="SMART" id="SM00042">
    <property type="entry name" value="CUB"/>
    <property type="match status" value="1"/>
</dbReference>
<dbReference type="CDD" id="cd22823">
    <property type="entry name" value="Gal_Rha_Lectin"/>
    <property type="match status" value="1"/>
</dbReference>
<sequence length="682" mass="74537">MININLFYFMFSDRIFSYNDPVVVTNDEKSSRTLNYTYIRLQSKTYDKFWCATEEGHHQISCSDERALLTDITIRKVYRRTQMCAPDDHSEYLVHCQAFVDGSSCEGNKSCSIDVSSRDYLQCGDKSYAPTYFFVKYTCIQIHTMCTDTTPIRNTLYGYIISPAYPHPMADNLTCSITIEADPSMYIELSPIQIRLQEAIKCRTEFIEILGYDSSFDETNQDKNLNWKAYYTWCGADRSLNNPLPNSRYLITSNSLYISLRTSISKKPRYFKIRYKIVPSTTRSQYNFDGLAIDSASKGHDSSAVTIQSSTTSLSTTSIIPLLNDTDMKLINATTAKRFFKKEVVIGIIAGVIILLSAIVAGIIVLVLIKRRRSAGASSAGKKNVASTSSSTTAAKPVGKSSDKAPLLEQKADTSKPGAKPKLVPERTVQIGEANTTRFKPNVATDSKPGPSKSDAGPPKPALTAADSGIYGADLSEDSKTPLKPVVPPPTSIPDPPELPSSSIPAASVEISPVTESVAPATTTTASDPEPAASIVAKTEPEAEPSTTLPAESVPEPVTTVVVNPLSENTTLSAIVVPNHVELNPLLTHEKGYTLDNTIHSAYPNLIDATTSENEGTTCGSAIQSRRTSHLKQPVPIPESNNLETVVISECADTSSHNTIPFNPLHVILKKDANKYYTTEYI</sequence>
<comment type="caution">
    <text evidence="3">Lacks conserved residue(s) required for the propagation of feature annotation.</text>
</comment>
<keyword evidence="5" id="KW-1133">Transmembrane helix</keyword>
<dbReference type="Proteomes" id="UP000663852">
    <property type="component" value="Unassembled WGS sequence"/>
</dbReference>
<dbReference type="EMBL" id="CAJNOR010003121">
    <property type="protein sequence ID" value="CAF1379762.1"/>
    <property type="molecule type" value="Genomic_DNA"/>
</dbReference>
<dbReference type="Proteomes" id="UP000663828">
    <property type="component" value="Unassembled WGS sequence"/>
</dbReference>
<dbReference type="CDD" id="cd00041">
    <property type="entry name" value="CUB"/>
    <property type="match status" value="1"/>
</dbReference>
<evidence type="ECO:0000256" key="5">
    <source>
        <dbReference type="SAM" id="Phobius"/>
    </source>
</evidence>
<keyword evidence="1" id="KW-0677">Repeat</keyword>
<gene>
    <name evidence="7" type="ORF">EDS130_LOCUS33505</name>
    <name evidence="8" type="ORF">XAT740_LOCUS33008</name>
</gene>
<evidence type="ECO:0000256" key="1">
    <source>
        <dbReference type="ARBA" id="ARBA00022737"/>
    </source>
</evidence>
<name>A0A815HKA1_ADIRI</name>
<keyword evidence="2" id="KW-1015">Disulfide bond</keyword>
<evidence type="ECO:0000313" key="10">
    <source>
        <dbReference type="Proteomes" id="UP000663852"/>
    </source>
</evidence>
<evidence type="ECO:0000313" key="8">
    <source>
        <dbReference type="EMBL" id="CAF1379762.1"/>
    </source>
</evidence>
<proteinExistence type="predicted"/>
<dbReference type="OrthoDB" id="10029153at2759"/>
<dbReference type="Gene3D" id="2.60.120.290">
    <property type="entry name" value="Spermadhesin, CUB domain"/>
    <property type="match status" value="1"/>
</dbReference>
<dbReference type="InterPro" id="IPR000859">
    <property type="entry name" value="CUB_dom"/>
</dbReference>
<dbReference type="PANTHER" id="PTHR24251">
    <property type="entry name" value="OVOCHYMASE-RELATED"/>
    <property type="match status" value="1"/>
</dbReference>
<evidence type="ECO:0000256" key="3">
    <source>
        <dbReference type="PROSITE-ProRule" id="PRU00059"/>
    </source>
</evidence>
<feature type="compositionally biased region" description="Low complexity" evidence="4">
    <location>
        <begin position="386"/>
        <end position="395"/>
    </location>
</feature>
<comment type="caution">
    <text evidence="7">The sequence shown here is derived from an EMBL/GenBank/DDBJ whole genome shotgun (WGS) entry which is preliminary data.</text>
</comment>
<dbReference type="SUPFAM" id="SSF49854">
    <property type="entry name" value="Spermadhesin, CUB domain"/>
    <property type="match status" value="1"/>
</dbReference>
<evidence type="ECO:0000256" key="4">
    <source>
        <dbReference type="SAM" id="MobiDB-lite"/>
    </source>
</evidence>
<dbReference type="InterPro" id="IPR035914">
    <property type="entry name" value="Sperma_CUB_dom_sf"/>
</dbReference>
<dbReference type="Pfam" id="PF00431">
    <property type="entry name" value="CUB"/>
    <property type="match status" value="1"/>
</dbReference>
<keyword evidence="9" id="KW-1185">Reference proteome</keyword>